<proteinExistence type="predicted"/>
<dbReference type="EMBL" id="CP022540">
    <property type="protein sequence ID" value="ASP20436.1"/>
    <property type="molecule type" value="Genomic_DNA"/>
</dbReference>
<dbReference type="GO" id="GO:0003700">
    <property type="term" value="F:DNA-binding transcription factor activity"/>
    <property type="evidence" value="ECO:0007669"/>
    <property type="project" value="InterPro"/>
</dbReference>
<name>A0A222E2M7_9RHOB</name>
<keyword evidence="7" id="KW-1185">Reference proteome</keyword>
<organism evidence="6 7">
    <name type="scientific">Antarctobacter heliothermus</name>
    <dbReference type="NCBI Taxonomy" id="74033"/>
    <lineage>
        <taxon>Bacteria</taxon>
        <taxon>Pseudomonadati</taxon>
        <taxon>Pseudomonadota</taxon>
        <taxon>Alphaproteobacteria</taxon>
        <taxon>Rhodobacterales</taxon>
        <taxon>Roseobacteraceae</taxon>
        <taxon>Antarctobacter</taxon>
    </lineage>
</organism>
<accession>A0A222E2M7</accession>
<dbReference type="OrthoDB" id="9797223at2"/>
<gene>
    <name evidence="6" type="ORF">ANTHELSMS3_01747</name>
</gene>
<dbReference type="Pfam" id="PF00455">
    <property type="entry name" value="DeoRC"/>
    <property type="match status" value="1"/>
</dbReference>
<dbReference type="AlphaFoldDB" id="A0A222E2M7"/>
<sequence>MTTKLRTPAQIRMNAILKRLHDGGSVAVADLVKEFEVSDMTVRRDLAELEREGLLERVHGGARRRTSGPLKVNDDIELDFDARLARNSVAKRLIAADAAELLSGFRSVAIDVGSTCLFAAEALACRGGQRHIFTNSLRVATALGALGTETYLPEGRTRPGELSITGPSAIESFAKLHFEVAVIGVSGMSDQGFYDFSIEDSELKKLYLERSEHRVFLCDSSKFRRLSTIRVAALSDATVLITDAPPPSDLASALAGAGVEIRVAEEP</sequence>
<keyword evidence="1" id="KW-0678">Repressor</keyword>
<keyword evidence="3" id="KW-0238">DNA-binding</keyword>
<dbReference type="Gene3D" id="3.40.50.1360">
    <property type="match status" value="1"/>
</dbReference>
<evidence type="ECO:0000256" key="1">
    <source>
        <dbReference type="ARBA" id="ARBA00022491"/>
    </source>
</evidence>
<evidence type="ECO:0000259" key="5">
    <source>
        <dbReference type="PROSITE" id="PS51000"/>
    </source>
</evidence>
<dbReference type="SUPFAM" id="SSF46785">
    <property type="entry name" value="Winged helix' DNA-binding domain"/>
    <property type="match status" value="1"/>
</dbReference>
<dbReference type="Pfam" id="PF08220">
    <property type="entry name" value="HTH_DeoR"/>
    <property type="match status" value="1"/>
</dbReference>
<evidence type="ECO:0000256" key="3">
    <source>
        <dbReference type="ARBA" id="ARBA00023125"/>
    </source>
</evidence>
<evidence type="ECO:0000313" key="7">
    <source>
        <dbReference type="Proteomes" id="UP000203589"/>
    </source>
</evidence>
<keyword evidence="4" id="KW-0804">Transcription</keyword>
<dbReference type="PROSITE" id="PS51000">
    <property type="entry name" value="HTH_DEOR_2"/>
    <property type="match status" value="1"/>
</dbReference>
<dbReference type="GO" id="GO:0003677">
    <property type="term" value="F:DNA binding"/>
    <property type="evidence" value="ECO:0007669"/>
    <property type="project" value="UniProtKB-KW"/>
</dbReference>
<dbReference type="Proteomes" id="UP000203589">
    <property type="component" value="Chromosome"/>
</dbReference>
<reference evidence="6 7" key="1">
    <citation type="submission" date="2017-07" db="EMBL/GenBank/DDBJ databases">
        <title>Genome Sequence of Antarctobacter heliothermus Strain SMS3 Isolated from a culture of the Diatom Skeletonema marinoi.</title>
        <authorList>
            <person name="Topel M."/>
            <person name="Pinder M.I.M."/>
            <person name="Johansson O.N."/>
            <person name="Kourtchenko O."/>
            <person name="Godhe A."/>
            <person name="Clarke A.K."/>
        </authorList>
    </citation>
    <scope>NUCLEOTIDE SEQUENCE [LARGE SCALE GENOMIC DNA]</scope>
    <source>
        <strain evidence="6 7">SMS3</strain>
    </source>
</reference>
<dbReference type="SMART" id="SM01134">
    <property type="entry name" value="DeoRC"/>
    <property type="match status" value="1"/>
</dbReference>
<protein>
    <submittedName>
        <fullName evidence="6">Glycerol-3-phosphate regulon repressor</fullName>
    </submittedName>
</protein>
<dbReference type="SUPFAM" id="SSF100950">
    <property type="entry name" value="NagB/RpiA/CoA transferase-like"/>
    <property type="match status" value="1"/>
</dbReference>
<evidence type="ECO:0000256" key="2">
    <source>
        <dbReference type="ARBA" id="ARBA00023015"/>
    </source>
</evidence>
<feature type="domain" description="HTH deoR-type" evidence="5">
    <location>
        <begin position="9"/>
        <end position="64"/>
    </location>
</feature>
<dbReference type="InterPro" id="IPR036390">
    <property type="entry name" value="WH_DNA-bd_sf"/>
</dbReference>
<dbReference type="InterPro" id="IPR050313">
    <property type="entry name" value="Carb_Metab_HTH_regulators"/>
</dbReference>
<evidence type="ECO:0000256" key="4">
    <source>
        <dbReference type="ARBA" id="ARBA00023163"/>
    </source>
</evidence>
<dbReference type="PANTHER" id="PTHR30363:SF4">
    <property type="entry name" value="GLYCEROL-3-PHOSPHATE REGULON REPRESSOR"/>
    <property type="match status" value="1"/>
</dbReference>
<dbReference type="Gene3D" id="1.10.10.10">
    <property type="entry name" value="Winged helix-like DNA-binding domain superfamily/Winged helix DNA-binding domain"/>
    <property type="match status" value="1"/>
</dbReference>
<dbReference type="InterPro" id="IPR018356">
    <property type="entry name" value="Tscrpt_reg_HTH_DeoR_CS"/>
</dbReference>
<dbReference type="InterPro" id="IPR036388">
    <property type="entry name" value="WH-like_DNA-bd_sf"/>
</dbReference>
<dbReference type="InterPro" id="IPR014036">
    <property type="entry name" value="DeoR-like_C"/>
</dbReference>
<dbReference type="RefSeq" id="WP_094037015.1">
    <property type="nucleotide sequence ID" value="NZ_CP022540.1"/>
</dbReference>
<dbReference type="InterPro" id="IPR001034">
    <property type="entry name" value="DeoR_HTH"/>
</dbReference>
<keyword evidence="2" id="KW-0805">Transcription regulation</keyword>
<dbReference type="KEGG" id="aht:ANTHELSMS3_01747"/>
<dbReference type="PRINTS" id="PR00037">
    <property type="entry name" value="HTHLACR"/>
</dbReference>
<dbReference type="PANTHER" id="PTHR30363">
    <property type="entry name" value="HTH-TYPE TRANSCRIPTIONAL REGULATOR SRLR-RELATED"/>
    <property type="match status" value="1"/>
</dbReference>
<dbReference type="SMART" id="SM00420">
    <property type="entry name" value="HTH_DEOR"/>
    <property type="match status" value="1"/>
</dbReference>
<dbReference type="PROSITE" id="PS00894">
    <property type="entry name" value="HTH_DEOR_1"/>
    <property type="match status" value="1"/>
</dbReference>
<evidence type="ECO:0000313" key="6">
    <source>
        <dbReference type="EMBL" id="ASP20436.1"/>
    </source>
</evidence>
<dbReference type="InterPro" id="IPR037171">
    <property type="entry name" value="NagB/RpiA_transferase-like"/>
</dbReference>